<dbReference type="Pfam" id="PF06421">
    <property type="entry name" value="LepA_C"/>
    <property type="match status" value="1"/>
</dbReference>
<evidence type="ECO:0000313" key="3">
    <source>
        <dbReference type="EMBL" id="KAL3651234.1"/>
    </source>
</evidence>
<dbReference type="InterPro" id="IPR006297">
    <property type="entry name" value="EF-4"/>
</dbReference>
<organism evidence="3 4">
    <name type="scientific">Castilleja foliolosa</name>
    <dbReference type="NCBI Taxonomy" id="1961234"/>
    <lineage>
        <taxon>Eukaryota</taxon>
        <taxon>Viridiplantae</taxon>
        <taxon>Streptophyta</taxon>
        <taxon>Embryophyta</taxon>
        <taxon>Tracheophyta</taxon>
        <taxon>Spermatophyta</taxon>
        <taxon>Magnoliopsida</taxon>
        <taxon>eudicotyledons</taxon>
        <taxon>Gunneridae</taxon>
        <taxon>Pentapetalae</taxon>
        <taxon>asterids</taxon>
        <taxon>lamiids</taxon>
        <taxon>Lamiales</taxon>
        <taxon>Orobanchaceae</taxon>
        <taxon>Pedicularideae</taxon>
        <taxon>Castillejinae</taxon>
        <taxon>Castilleja</taxon>
    </lineage>
</organism>
<reference evidence="4" key="1">
    <citation type="journal article" date="2024" name="IScience">
        <title>Strigolactones Initiate the Formation of Haustorium-like Structures in Castilleja.</title>
        <authorList>
            <person name="Buerger M."/>
            <person name="Peterson D."/>
            <person name="Chory J."/>
        </authorList>
    </citation>
    <scope>NUCLEOTIDE SEQUENCE [LARGE SCALE GENOMIC DNA]</scope>
</reference>
<keyword evidence="4" id="KW-1185">Reference proteome</keyword>
<evidence type="ECO:0000313" key="4">
    <source>
        <dbReference type="Proteomes" id="UP001632038"/>
    </source>
</evidence>
<keyword evidence="1" id="KW-1133">Transmembrane helix</keyword>
<name>A0ABD3EDL6_9LAMI</name>
<gene>
    <name evidence="3" type="ORF">CASFOL_004236</name>
</gene>
<evidence type="ECO:0000259" key="2">
    <source>
        <dbReference type="Pfam" id="PF06421"/>
    </source>
</evidence>
<comment type="caution">
    <text evidence="3">The sequence shown here is derived from an EMBL/GenBank/DDBJ whole genome shotgun (WGS) entry which is preliminary data.</text>
</comment>
<keyword evidence="1" id="KW-0812">Transmembrane</keyword>
<dbReference type="InterPro" id="IPR013842">
    <property type="entry name" value="LepA_CTD"/>
</dbReference>
<feature type="transmembrane region" description="Helical" evidence="1">
    <location>
        <begin position="98"/>
        <end position="117"/>
    </location>
</feature>
<dbReference type="PANTHER" id="PTHR43512">
    <property type="entry name" value="TRANSLATION FACTOR GUF1-RELATED"/>
    <property type="match status" value="1"/>
</dbReference>
<accession>A0ABD3EDL6</accession>
<protein>
    <recommendedName>
        <fullName evidence="2">GTP-binding protein LepA C-terminal domain-containing protein</fullName>
    </recommendedName>
</protein>
<sequence>MEQISGTVPVVKNVLAKCYGGDITRKRKLLEKQKEGKKRMKRVGSVNIPQEAFHELLKVFMMALRRRFLLMAWLLLDRQFLLAHLLRKTIRKQQPQQAMGFVLGLGLALFCSSYTTYKLIGICHLFGYSSTISIVRCPNKVTPWEDKGRAVDSRCITSNRGSNSNACLKVSTYDPPIPDLEQLKESFFVGLLG</sequence>
<feature type="domain" description="GTP-binding protein LepA C-terminal" evidence="2">
    <location>
        <begin position="10"/>
        <end position="58"/>
    </location>
</feature>
<proteinExistence type="predicted"/>
<dbReference type="EMBL" id="JAVIJP010000006">
    <property type="protein sequence ID" value="KAL3651234.1"/>
    <property type="molecule type" value="Genomic_DNA"/>
</dbReference>
<dbReference type="PANTHER" id="PTHR43512:SF7">
    <property type="entry name" value="TRANSLATION FACTOR GUF1, MITOCHONDRIAL"/>
    <property type="match status" value="1"/>
</dbReference>
<keyword evidence="1" id="KW-0472">Membrane</keyword>
<dbReference type="AlphaFoldDB" id="A0ABD3EDL6"/>
<dbReference type="Proteomes" id="UP001632038">
    <property type="component" value="Unassembled WGS sequence"/>
</dbReference>
<evidence type="ECO:0000256" key="1">
    <source>
        <dbReference type="SAM" id="Phobius"/>
    </source>
</evidence>